<name>A0A7J7N0V1_9MAGN</name>
<dbReference type="SUPFAM" id="SSF57903">
    <property type="entry name" value="FYVE/PHD zinc finger"/>
    <property type="match status" value="1"/>
</dbReference>
<dbReference type="PANTHER" id="PTHR33779">
    <property type="entry name" value="EXPRESSED PROTEIN"/>
    <property type="match status" value="1"/>
</dbReference>
<evidence type="ECO:0000256" key="1">
    <source>
        <dbReference type="ARBA" id="ARBA00022771"/>
    </source>
</evidence>
<dbReference type="Pfam" id="PF25054">
    <property type="entry name" value="PHD_pln"/>
    <property type="match status" value="1"/>
</dbReference>
<dbReference type="AlphaFoldDB" id="A0A7J7N0V1"/>
<evidence type="ECO:0000259" key="3">
    <source>
        <dbReference type="Pfam" id="PF25054"/>
    </source>
</evidence>
<dbReference type="Proteomes" id="UP000541444">
    <property type="component" value="Unassembled WGS sequence"/>
</dbReference>
<evidence type="ECO:0000313" key="4">
    <source>
        <dbReference type="EMBL" id="KAF6160674.1"/>
    </source>
</evidence>
<dbReference type="OrthoDB" id="1935489at2759"/>
<evidence type="ECO:0000313" key="5">
    <source>
        <dbReference type="Proteomes" id="UP000541444"/>
    </source>
</evidence>
<proteinExistence type="predicted"/>
<dbReference type="GO" id="GO:0008270">
    <property type="term" value="F:zinc ion binding"/>
    <property type="evidence" value="ECO:0007669"/>
    <property type="project" value="UniProtKB-KW"/>
</dbReference>
<protein>
    <recommendedName>
        <fullName evidence="3">PHD-type zinc finger plants domain-containing protein</fullName>
    </recommendedName>
</protein>
<dbReference type="InterPro" id="IPR056874">
    <property type="entry name" value="PHD_dom_pln"/>
</dbReference>
<dbReference type="InterPro" id="IPR011011">
    <property type="entry name" value="Znf_FYVE_PHD"/>
</dbReference>
<evidence type="ECO:0000256" key="2">
    <source>
        <dbReference type="ARBA" id="ARBA00022833"/>
    </source>
</evidence>
<organism evidence="4 5">
    <name type="scientific">Kingdonia uniflora</name>
    <dbReference type="NCBI Taxonomy" id="39325"/>
    <lineage>
        <taxon>Eukaryota</taxon>
        <taxon>Viridiplantae</taxon>
        <taxon>Streptophyta</taxon>
        <taxon>Embryophyta</taxon>
        <taxon>Tracheophyta</taxon>
        <taxon>Spermatophyta</taxon>
        <taxon>Magnoliopsida</taxon>
        <taxon>Ranunculales</taxon>
        <taxon>Circaeasteraceae</taxon>
        <taxon>Kingdonia</taxon>
    </lineage>
</organism>
<keyword evidence="2" id="KW-0862">Zinc</keyword>
<feature type="domain" description="PHD-type zinc finger plants" evidence="3">
    <location>
        <begin position="19"/>
        <end position="61"/>
    </location>
</feature>
<gene>
    <name evidence="4" type="ORF">GIB67_019614</name>
</gene>
<comment type="caution">
    <text evidence="4">The sequence shown here is derived from an EMBL/GenBank/DDBJ whole genome shotgun (WGS) entry which is preliminary data.</text>
</comment>
<reference evidence="4 5" key="1">
    <citation type="journal article" date="2020" name="IScience">
        <title>Genome Sequencing of the Endangered Kingdonia uniflora (Circaeasteraceae, Ranunculales) Reveals Potential Mechanisms of Evolutionary Specialization.</title>
        <authorList>
            <person name="Sun Y."/>
            <person name="Deng T."/>
            <person name="Zhang A."/>
            <person name="Moore M.J."/>
            <person name="Landis J.B."/>
            <person name="Lin N."/>
            <person name="Zhang H."/>
            <person name="Zhang X."/>
            <person name="Huang J."/>
            <person name="Zhang X."/>
            <person name="Sun H."/>
            <person name="Wang H."/>
        </authorList>
    </citation>
    <scope>NUCLEOTIDE SEQUENCE [LARGE SCALE GENOMIC DNA]</scope>
    <source>
        <strain evidence="4">TB1705</strain>
        <tissue evidence="4">Leaf</tissue>
    </source>
</reference>
<sequence length="144" mass="16743">MASKLVFIEPSSPKSMECCMCGDCGLVNELFRCKLCHFRSQHRYCSNIYPKAESNRVCNWCLKERETKGTHSSTISSSISLDKRGMSKLYNRNIPIKKQRSLDKWSLVRKKMNIAVKSSIPEEKSSVVFRTKVRRYKLLEDLVR</sequence>
<keyword evidence="1" id="KW-0863">Zinc-finger</keyword>
<dbReference type="EMBL" id="JACGCM010001161">
    <property type="protein sequence ID" value="KAF6160674.1"/>
    <property type="molecule type" value="Genomic_DNA"/>
</dbReference>
<keyword evidence="5" id="KW-1185">Reference proteome</keyword>
<keyword evidence="1" id="KW-0479">Metal-binding</keyword>
<dbReference type="PANTHER" id="PTHR33779:SF1">
    <property type="entry name" value="EXPRESSED PROTEIN"/>
    <property type="match status" value="1"/>
</dbReference>
<accession>A0A7J7N0V1</accession>